<reference evidence="9" key="1">
    <citation type="submission" date="2016-09" db="EMBL/GenBank/DDBJ databases">
        <authorList>
            <person name="Koehorst J."/>
        </authorList>
    </citation>
    <scope>NUCLEOTIDE SEQUENCE [LARGE SCALE GENOMIC DNA]</scope>
</reference>
<dbReference type="RefSeq" id="WP_067777566.1">
    <property type="nucleotide sequence ID" value="NZ_LIGX01000039.1"/>
</dbReference>
<dbReference type="STRING" id="1679444.PYTT_2265"/>
<keyword evidence="9" id="KW-1185">Reference proteome</keyword>
<evidence type="ECO:0000256" key="5">
    <source>
        <dbReference type="ARBA" id="ARBA00022898"/>
    </source>
</evidence>
<evidence type="ECO:0000256" key="1">
    <source>
        <dbReference type="ARBA" id="ARBA00001933"/>
    </source>
</evidence>
<evidence type="ECO:0000313" key="8">
    <source>
        <dbReference type="EMBL" id="SEH98060.1"/>
    </source>
</evidence>
<dbReference type="Gene3D" id="3.40.640.10">
    <property type="entry name" value="Type I PLP-dependent aspartate aminotransferase-like (Major domain)"/>
    <property type="match status" value="1"/>
</dbReference>
<dbReference type="EC" id="2.6.1.-" evidence="6"/>
<dbReference type="InterPro" id="IPR004839">
    <property type="entry name" value="Aminotransferase_I/II_large"/>
</dbReference>
<dbReference type="PANTHER" id="PTHR46383:SF1">
    <property type="entry name" value="ASPARTATE AMINOTRANSFERASE"/>
    <property type="match status" value="1"/>
</dbReference>
<dbReference type="InterPro" id="IPR050596">
    <property type="entry name" value="AspAT/PAT-like"/>
</dbReference>
<dbReference type="SUPFAM" id="SSF53383">
    <property type="entry name" value="PLP-dependent transferases"/>
    <property type="match status" value="1"/>
</dbReference>
<dbReference type="InterPro" id="IPR004838">
    <property type="entry name" value="NHTrfase_class1_PyrdxlP-BS"/>
</dbReference>
<protein>
    <recommendedName>
        <fullName evidence="6">Aminotransferase</fullName>
        <ecNumber evidence="6">2.6.1.-</ecNumber>
    </recommendedName>
</protein>
<keyword evidence="5" id="KW-0663">Pyridoxal phosphate</keyword>
<dbReference type="InterPro" id="IPR015424">
    <property type="entry name" value="PyrdxlP-dep_Trfase"/>
</dbReference>
<dbReference type="PRINTS" id="PR00753">
    <property type="entry name" value="ACCSYNTHASE"/>
</dbReference>
<evidence type="ECO:0000256" key="4">
    <source>
        <dbReference type="ARBA" id="ARBA00022679"/>
    </source>
</evidence>
<comment type="similarity">
    <text evidence="2 6">Belongs to the class-I pyridoxal-phosphate-dependent aminotransferase family.</text>
</comment>
<dbReference type="InterPro" id="IPR015421">
    <property type="entry name" value="PyrdxlP-dep_Trfase_major"/>
</dbReference>
<dbReference type="Proteomes" id="UP000176204">
    <property type="component" value="Chromosome I"/>
</dbReference>
<organism evidence="8 9">
    <name type="scientific">Akkermansia glycaniphila</name>
    <dbReference type="NCBI Taxonomy" id="1679444"/>
    <lineage>
        <taxon>Bacteria</taxon>
        <taxon>Pseudomonadati</taxon>
        <taxon>Verrucomicrobiota</taxon>
        <taxon>Verrucomicrobiia</taxon>
        <taxon>Verrucomicrobiales</taxon>
        <taxon>Akkermansiaceae</taxon>
        <taxon>Akkermansia</taxon>
    </lineage>
</organism>
<evidence type="ECO:0000256" key="2">
    <source>
        <dbReference type="ARBA" id="ARBA00007441"/>
    </source>
</evidence>
<dbReference type="AlphaFoldDB" id="A0A1C7P9M7"/>
<evidence type="ECO:0000256" key="6">
    <source>
        <dbReference type="RuleBase" id="RU000481"/>
    </source>
</evidence>
<gene>
    <name evidence="8" type="ORF">PYTT_2265</name>
</gene>
<dbReference type="KEGG" id="agl:PYTT_2265"/>
<dbReference type="PATRIC" id="fig|1679444.3.peg.1496"/>
<name>A0A1C7P9M7_9BACT</name>
<dbReference type="PANTHER" id="PTHR46383">
    <property type="entry name" value="ASPARTATE AMINOTRANSFERASE"/>
    <property type="match status" value="1"/>
</dbReference>
<keyword evidence="3 6" id="KW-0032">Aminotransferase</keyword>
<dbReference type="GO" id="GO:0008483">
    <property type="term" value="F:transaminase activity"/>
    <property type="evidence" value="ECO:0007669"/>
    <property type="project" value="UniProtKB-KW"/>
</dbReference>
<dbReference type="Gene3D" id="3.90.1150.10">
    <property type="entry name" value="Aspartate Aminotransferase, domain 1"/>
    <property type="match status" value="1"/>
</dbReference>
<sequence>MSIISPNIAALTPSLTLAVTNRAKEMKAAGEQVYGLAGGEPEMDTPENIKQAAIKALENGATKYTPSAGILPLRQAICDKLKRDNNLSYTPDQIVVSSGAKQACATAIMATISEDDEVIIPAPYWVSYPEMVRIVGGTPVIVETKAENGWKLTPEEFADAMTPRTKMVILTTPNNPTGAVYTKEELLALGEVALEEDILILADEIYEHLVYEDTVHTSIASLSEDLYNLTITINGFSKGYAMTGWRLGYSAAPAPIAKAIRMIQDHTCSNVCTFAQYGGVEALTGDQTFIADMREEYNMRRQYVYSRLKAIPNISVVEPKGAFYFFIDTSKLGLKSQNLCDKLLERYKVAAIPGVAFGNDNSIRISYCTTLDILKEGLDRFEEFCKAH</sequence>
<dbReference type="CDD" id="cd00609">
    <property type="entry name" value="AAT_like"/>
    <property type="match status" value="1"/>
</dbReference>
<evidence type="ECO:0000256" key="3">
    <source>
        <dbReference type="ARBA" id="ARBA00022576"/>
    </source>
</evidence>
<feature type="domain" description="Aminotransferase class I/classII large" evidence="7">
    <location>
        <begin position="33"/>
        <end position="380"/>
    </location>
</feature>
<dbReference type="OrthoDB" id="9813612at2"/>
<dbReference type="EMBL" id="LT629973">
    <property type="protein sequence ID" value="SEH98060.1"/>
    <property type="molecule type" value="Genomic_DNA"/>
</dbReference>
<evidence type="ECO:0000313" key="9">
    <source>
        <dbReference type="Proteomes" id="UP000176204"/>
    </source>
</evidence>
<dbReference type="Pfam" id="PF00155">
    <property type="entry name" value="Aminotran_1_2"/>
    <property type="match status" value="1"/>
</dbReference>
<accession>A0A1C7P9M7</accession>
<proteinExistence type="inferred from homology"/>
<dbReference type="InterPro" id="IPR015422">
    <property type="entry name" value="PyrdxlP-dep_Trfase_small"/>
</dbReference>
<dbReference type="PROSITE" id="PS00105">
    <property type="entry name" value="AA_TRANSFER_CLASS_1"/>
    <property type="match status" value="1"/>
</dbReference>
<dbReference type="GO" id="GO:0030170">
    <property type="term" value="F:pyridoxal phosphate binding"/>
    <property type="evidence" value="ECO:0007669"/>
    <property type="project" value="InterPro"/>
</dbReference>
<keyword evidence="4 6" id="KW-0808">Transferase</keyword>
<evidence type="ECO:0000259" key="7">
    <source>
        <dbReference type="Pfam" id="PF00155"/>
    </source>
</evidence>
<dbReference type="GO" id="GO:0006520">
    <property type="term" value="P:amino acid metabolic process"/>
    <property type="evidence" value="ECO:0007669"/>
    <property type="project" value="InterPro"/>
</dbReference>
<comment type="cofactor">
    <cofactor evidence="1 6">
        <name>pyridoxal 5'-phosphate</name>
        <dbReference type="ChEBI" id="CHEBI:597326"/>
    </cofactor>
</comment>
<dbReference type="FunFam" id="3.40.640.10:FF:000033">
    <property type="entry name" value="Aspartate aminotransferase"/>
    <property type="match status" value="1"/>
</dbReference>